<comment type="caution">
    <text evidence="1">The sequence shown here is derived from an EMBL/GenBank/DDBJ whole genome shotgun (WGS) entry which is preliminary data.</text>
</comment>
<name>K9GBJ5_PEND2</name>
<reference evidence="2" key="1">
    <citation type="journal article" date="2012" name="BMC Genomics">
        <title>Genome sequence of the necrotrophic fungus Penicillium digitatum, the main postharvest pathogen of citrus.</title>
        <authorList>
            <person name="Marcet-Houben M."/>
            <person name="Ballester A.-R."/>
            <person name="de la Fuente B."/>
            <person name="Harries E."/>
            <person name="Marcos J.F."/>
            <person name="Gonzalez-Candelas L."/>
            <person name="Gabaldon T."/>
        </authorList>
    </citation>
    <scope>NUCLEOTIDE SEQUENCE [LARGE SCALE GENOMIC DNA]</scope>
    <source>
        <strain evidence="2">PHI26 / CECT 20796</strain>
    </source>
</reference>
<evidence type="ECO:0000313" key="1">
    <source>
        <dbReference type="EMBL" id="EKV12258.1"/>
    </source>
</evidence>
<keyword evidence="2" id="KW-1185">Reference proteome</keyword>
<dbReference type="AlphaFoldDB" id="K9GBJ5"/>
<dbReference type="HOGENOM" id="CLU_3410703_0_0_1"/>
<proteinExistence type="predicted"/>
<dbReference type="Proteomes" id="UP000009882">
    <property type="component" value="Unassembled WGS sequence"/>
</dbReference>
<sequence length="29" mass="3324">MVEKPLNTSGKEHDIWSLGQVKEWLQAAQ</sequence>
<evidence type="ECO:0000313" key="2">
    <source>
        <dbReference type="Proteomes" id="UP000009882"/>
    </source>
</evidence>
<dbReference type="InParanoid" id="K9GBJ5"/>
<organism evidence="1 2">
    <name type="scientific">Penicillium digitatum (strain PHI26 / CECT 20796)</name>
    <name type="common">Green mold</name>
    <dbReference type="NCBI Taxonomy" id="1170229"/>
    <lineage>
        <taxon>Eukaryota</taxon>
        <taxon>Fungi</taxon>
        <taxon>Dikarya</taxon>
        <taxon>Ascomycota</taxon>
        <taxon>Pezizomycotina</taxon>
        <taxon>Eurotiomycetes</taxon>
        <taxon>Eurotiomycetidae</taxon>
        <taxon>Eurotiales</taxon>
        <taxon>Aspergillaceae</taxon>
        <taxon>Penicillium</taxon>
    </lineage>
</organism>
<accession>K9GBJ5</accession>
<dbReference type="EMBL" id="AKCT01000182">
    <property type="protein sequence ID" value="EKV12258.1"/>
    <property type="molecule type" value="Genomic_DNA"/>
</dbReference>
<gene>
    <name evidence="1" type="ORF">PDIG_45830</name>
</gene>
<protein>
    <submittedName>
        <fullName evidence="1">Uncharacterized protein</fullName>
    </submittedName>
</protein>